<evidence type="ECO:0000313" key="3">
    <source>
        <dbReference type="Proteomes" id="UP000002191"/>
    </source>
</evidence>
<protein>
    <submittedName>
        <fullName evidence="2">Aminoglycoside phosphotransferase</fullName>
    </submittedName>
</protein>
<dbReference type="RefSeq" id="WP_013514900.1">
    <property type="nucleotide sequence ID" value="NC_014844.1"/>
</dbReference>
<dbReference type="InterPro" id="IPR002575">
    <property type="entry name" value="Aminoglycoside_PTrfase"/>
</dbReference>
<reference evidence="2 3" key="2">
    <citation type="journal article" date="2014" name="Genome Announc.">
        <title>Complete Genome Sequence of the Subsurface, Mesophilic Sulfate-Reducing Bacterium Desulfovibrio aespoeensis Aspo-2.</title>
        <authorList>
            <person name="Pedersen K."/>
            <person name="Bengtsson A."/>
            <person name="Edlund J."/>
            <person name="Rabe L."/>
            <person name="Hazen T."/>
            <person name="Chakraborty R."/>
            <person name="Goodwin L."/>
            <person name="Shapiro N."/>
        </authorList>
    </citation>
    <scope>NUCLEOTIDE SEQUENCE [LARGE SCALE GENOMIC DNA]</scope>
    <source>
        <strain evidence="3">ATCC 700646 / DSM 10631 / Aspo-2</strain>
    </source>
</reference>
<dbReference type="InterPro" id="IPR011009">
    <property type="entry name" value="Kinase-like_dom_sf"/>
</dbReference>
<dbReference type="HOGENOM" id="CLU_815659_0_0_7"/>
<dbReference type="KEGG" id="das:Daes_1978"/>
<evidence type="ECO:0000313" key="2">
    <source>
        <dbReference type="EMBL" id="ADU62987.1"/>
    </source>
</evidence>
<gene>
    <name evidence="2" type="ordered locus">Daes_1978</name>
</gene>
<name>E6VR07_PSEA9</name>
<feature type="domain" description="Aminoglycoside phosphotransferase" evidence="1">
    <location>
        <begin position="20"/>
        <end position="264"/>
    </location>
</feature>
<dbReference type="SUPFAM" id="SSF56112">
    <property type="entry name" value="Protein kinase-like (PK-like)"/>
    <property type="match status" value="1"/>
</dbReference>
<dbReference type="OrthoDB" id="574549at2"/>
<dbReference type="AlphaFoldDB" id="E6VR07"/>
<dbReference type="GO" id="GO:0016740">
    <property type="term" value="F:transferase activity"/>
    <property type="evidence" value="ECO:0007669"/>
    <property type="project" value="UniProtKB-KW"/>
</dbReference>
<dbReference type="Proteomes" id="UP000002191">
    <property type="component" value="Chromosome"/>
</dbReference>
<accession>E6VR07</accession>
<dbReference type="eggNOG" id="COG3173">
    <property type="taxonomic scope" value="Bacteria"/>
</dbReference>
<keyword evidence="3" id="KW-1185">Reference proteome</keyword>
<dbReference type="Pfam" id="PF01636">
    <property type="entry name" value="APH"/>
    <property type="match status" value="1"/>
</dbReference>
<dbReference type="STRING" id="643562.Daes_1978"/>
<proteinExistence type="predicted"/>
<sequence>MIRNSYVDTEFFGMPRGTNVSPLGGGRNSQVFLLEPPGREPLVFKRYFVDPRDKRDRQGAEARALRFLEQAGVREAPLLLALDLDRQATMLTYVVGEKIDRISFKDIGHAADFLNRLIRLSHGQAASQAGFAPASEAYFSAVEVVENIETRLTRLDAAGAACPLCEELARFLGQGVRPALARHVSACEALLAQAGMRMDRPIPDEWKILSPSDFGMHNALRRPDGGLSFFDYEYFGWDDPSKTLADFCLHPAMALSEDLQEAFLGLVLPVLEETGYKRERASAMFPLFGLKWCCILLNEFVPKDQARRSFAGHEPSVGRLSALARQLDKARSMLDGLDARSRAFSRLLYGDRDKDA</sequence>
<organism evidence="2 3">
    <name type="scientific">Pseudodesulfovibrio aespoeensis (strain ATCC 700646 / DSM 10631 / Aspo-2)</name>
    <name type="common">Desulfovibrio aespoeensis</name>
    <dbReference type="NCBI Taxonomy" id="643562"/>
    <lineage>
        <taxon>Bacteria</taxon>
        <taxon>Pseudomonadati</taxon>
        <taxon>Thermodesulfobacteriota</taxon>
        <taxon>Desulfovibrionia</taxon>
        <taxon>Desulfovibrionales</taxon>
        <taxon>Desulfovibrionaceae</taxon>
    </lineage>
</organism>
<keyword evidence="2" id="KW-0808">Transferase</keyword>
<evidence type="ECO:0000259" key="1">
    <source>
        <dbReference type="Pfam" id="PF01636"/>
    </source>
</evidence>
<dbReference type="EMBL" id="CP002431">
    <property type="protein sequence ID" value="ADU62987.1"/>
    <property type="molecule type" value="Genomic_DNA"/>
</dbReference>
<reference evidence="3" key="1">
    <citation type="submission" date="2010-12" db="EMBL/GenBank/DDBJ databases">
        <title>Complete sequence of Desulfovibrio aespoeensis Aspo-2.</title>
        <authorList>
            <consortium name="US DOE Joint Genome Institute"/>
            <person name="Lucas S."/>
            <person name="Copeland A."/>
            <person name="Lapidus A."/>
            <person name="Cheng J.-F."/>
            <person name="Goodwin L."/>
            <person name="Pitluck S."/>
            <person name="Chertkov O."/>
            <person name="Misra M."/>
            <person name="Detter J.C."/>
            <person name="Han C."/>
            <person name="Tapia R."/>
            <person name="Land M."/>
            <person name="Hauser L."/>
            <person name="Kyrpides N."/>
            <person name="Ivanova N."/>
            <person name="Ovchinnikova G."/>
            <person name="Pedersen K."/>
            <person name="Jagevall S."/>
            <person name="Hazen T."/>
            <person name="Woyke T."/>
        </authorList>
    </citation>
    <scope>NUCLEOTIDE SEQUENCE [LARGE SCALE GENOMIC DNA]</scope>
    <source>
        <strain evidence="3">ATCC 700646 / DSM 10631 / Aspo-2</strain>
    </source>
</reference>